<sequence>MLIYNYKKEFLGIDANDLEILGLSTLADLRNEAADFADLFVKTPGYIHNFKHVHWIDYILCDDGGVGSKAIIHVKGKNYTTMIDIKTIYLVDNPSEKAYIINLSNIRAISQAQSEKISADILQRPAPAKATGAIKLITTPGSIVHDENANLAQEEVIQASFDPYETYSPESEPNAVVDIYESQISEEDLSSDAPLDIDFDEETIDNEVIKPETTKEIAQTLEKKLPESKKIVAPEDDNGEFAEYVYNPKVASEELGLPIDLIEEFIQDFIAQAYSFKDELYRSVEDSDANKLKIQSHKLKGVAANLRIEDALDALTIMNHSDDWSEIKEKLDTLFKIIAKLSNKNFDVSEDLNKSTIVEDEEEDFVLSFKEEHVSKPEIEKIPDNSFANDFSTDAIVDSDVPDSISVAELADDEFFKSEISGKNNELIDEDLSILDNESDISEEDIENEALDIAITYDMQRVASDIGLDLDSFKELFEEYINESHELLHTIIDSIEKNNLAGCKSSAIKLKGMSDNMRIHKFDNELDSIINSTDIGNIKGFAESVISKLNQISNLENK</sequence>
<feature type="modified residue" description="Phosphohistidine" evidence="1">
    <location>
        <position position="297"/>
    </location>
</feature>
<evidence type="ECO:0000256" key="1">
    <source>
        <dbReference type="PROSITE-ProRule" id="PRU00110"/>
    </source>
</evidence>
<keyword evidence="4" id="KW-1185">Reference proteome</keyword>
<name>A0A7S7LUA5_9BACT</name>
<dbReference type="GO" id="GO:0004672">
    <property type="term" value="F:protein kinase activity"/>
    <property type="evidence" value="ECO:0007669"/>
    <property type="project" value="UniProtKB-ARBA"/>
</dbReference>
<dbReference type="GO" id="GO:0000160">
    <property type="term" value="P:phosphorelay signal transduction system"/>
    <property type="evidence" value="ECO:0007669"/>
    <property type="project" value="InterPro"/>
</dbReference>
<accession>A0A7S7LUA5</accession>
<protein>
    <submittedName>
        <fullName evidence="3">Hpt domain-containing protein</fullName>
    </submittedName>
</protein>
<dbReference type="KEGG" id="sbal:HUE88_10975"/>
<evidence type="ECO:0000313" key="3">
    <source>
        <dbReference type="EMBL" id="QOY51621.1"/>
    </source>
</evidence>
<gene>
    <name evidence="3" type="ORF">HUE88_10975</name>
</gene>
<evidence type="ECO:0000259" key="2">
    <source>
        <dbReference type="PROSITE" id="PS50894"/>
    </source>
</evidence>
<keyword evidence="1" id="KW-0597">Phosphoprotein</keyword>
<dbReference type="RefSeq" id="WP_194368980.1">
    <property type="nucleotide sequence ID" value="NZ_CP054492.1"/>
</dbReference>
<dbReference type="PROSITE" id="PS50894">
    <property type="entry name" value="HPT"/>
    <property type="match status" value="1"/>
</dbReference>
<dbReference type="InterPro" id="IPR036641">
    <property type="entry name" value="HPT_dom_sf"/>
</dbReference>
<dbReference type="Gene3D" id="1.20.120.160">
    <property type="entry name" value="HPT domain"/>
    <property type="match status" value="2"/>
</dbReference>
<proteinExistence type="predicted"/>
<dbReference type="AlphaFoldDB" id="A0A7S7LUA5"/>
<organism evidence="3 4">
    <name type="scientific">Candidatus Sulfurimonas baltica</name>
    <dbReference type="NCBI Taxonomy" id="2740404"/>
    <lineage>
        <taxon>Bacteria</taxon>
        <taxon>Pseudomonadati</taxon>
        <taxon>Campylobacterota</taxon>
        <taxon>Epsilonproteobacteria</taxon>
        <taxon>Campylobacterales</taxon>
        <taxon>Sulfurimonadaceae</taxon>
        <taxon>Sulfurimonas</taxon>
    </lineage>
</organism>
<dbReference type="SUPFAM" id="SSF47226">
    <property type="entry name" value="Histidine-containing phosphotransfer domain, HPT domain"/>
    <property type="match status" value="2"/>
</dbReference>
<evidence type="ECO:0000313" key="4">
    <source>
        <dbReference type="Proteomes" id="UP000593994"/>
    </source>
</evidence>
<feature type="domain" description="HPt" evidence="2">
    <location>
        <begin position="258"/>
        <end position="355"/>
    </location>
</feature>
<dbReference type="EMBL" id="CP054492">
    <property type="protein sequence ID" value="QOY51621.1"/>
    <property type="molecule type" value="Genomic_DNA"/>
</dbReference>
<dbReference type="InterPro" id="IPR008207">
    <property type="entry name" value="Sig_transdc_His_kin_Hpt_dom"/>
</dbReference>
<reference evidence="3 4" key="1">
    <citation type="submission" date="2020-05" db="EMBL/GenBank/DDBJ databases">
        <title>Sulfurimonas marisnigri, sp. nov., and Sulfurimonas baltica, sp. nov., manganese oxide reducing chemolithoautotrophs of the class Epsilonproteobacteria isolated from the pelagic redoxclines of the Black and Baltic Seas and emended description of the genus Sulfurimonas.</title>
        <authorList>
            <person name="Henkel J.V."/>
            <person name="Laudan C."/>
            <person name="Werner J."/>
            <person name="Neu T."/>
            <person name="Plewe S."/>
            <person name="Sproer C."/>
            <person name="Bunk B."/>
            <person name="Schulz-Vogt H.N."/>
        </authorList>
    </citation>
    <scope>NUCLEOTIDE SEQUENCE [LARGE SCALE GENOMIC DNA]</scope>
    <source>
        <strain evidence="3 4">GD2</strain>
    </source>
</reference>
<dbReference type="Proteomes" id="UP000593994">
    <property type="component" value="Chromosome"/>
</dbReference>